<reference evidence="6 7" key="1">
    <citation type="submission" date="2016-04" db="EMBL/GenBank/DDBJ databases">
        <title>The genome of Intoshia linei affirms orthonectids as highly simplified spiralians.</title>
        <authorList>
            <person name="Mikhailov K.V."/>
            <person name="Slusarev G.S."/>
            <person name="Nikitin M.A."/>
            <person name="Logacheva M.D."/>
            <person name="Penin A."/>
            <person name="Aleoshin V."/>
            <person name="Panchin Y.V."/>
        </authorList>
    </citation>
    <scope>NUCLEOTIDE SEQUENCE [LARGE SCALE GENOMIC DNA]</scope>
    <source>
        <strain evidence="6">Intl2013</strain>
        <tissue evidence="6">Whole animal</tissue>
    </source>
</reference>
<feature type="domain" description="Syndetin C-terminal" evidence="4">
    <location>
        <begin position="611"/>
        <end position="845"/>
    </location>
</feature>
<name>A0A177ASC6_9BILA</name>
<dbReference type="GO" id="GO:0032456">
    <property type="term" value="P:endocytic recycling"/>
    <property type="evidence" value="ECO:0007669"/>
    <property type="project" value="InterPro"/>
</dbReference>
<dbReference type="Proteomes" id="UP000078046">
    <property type="component" value="Unassembled WGS sequence"/>
</dbReference>
<evidence type="ECO:0000256" key="1">
    <source>
        <dbReference type="ARBA" id="ARBA00022448"/>
    </source>
</evidence>
<dbReference type="OrthoDB" id="10263345at2759"/>
<keyword evidence="2" id="KW-0653">Protein transport</keyword>
<dbReference type="AlphaFoldDB" id="A0A177ASC6"/>
<evidence type="ECO:0000256" key="3">
    <source>
        <dbReference type="ARBA" id="ARBA00023054"/>
    </source>
</evidence>
<evidence type="ECO:0000313" key="6">
    <source>
        <dbReference type="EMBL" id="OAF64906.1"/>
    </source>
</evidence>
<dbReference type="GO" id="GO:0005829">
    <property type="term" value="C:cytosol"/>
    <property type="evidence" value="ECO:0007669"/>
    <property type="project" value="GOC"/>
</dbReference>
<dbReference type="InterPro" id="IPR040047">
    <property type="entry name" value="VPS50"/>
</dbReference>
<feature type="domain" description="Vacuolar protein sorting-associated protein 54 N-terminal" evidence="5">
    <location>
        <begin position="52"/>
        <end position="348"/>
    </location>
</feature>
<dbReference type="Pfam" id="PF10475">
    <property type="entry name" value="Vps54_N"/>
    <property type="match status" value="1"/>
</dbReference>
<accession>A0A177ASC6</accession>
<dbReference type="InterPro" id="IPR019514">
    <property type="entry name" value="Syndetin_C"/>
</dbReference>
<sequence length="882" mass="102610">MKSHLNDMMEGNSELSRLLKIVKNSKNLKSNNKTNIPINELQNPEDDKTVISNIASNYFETEFDLSKEIDKFLNLKSVVEMNDRRQELNNELSALLRNSYIIVLRNHKMYKEKLESIMKIIDDIDEIFIINQCAIINNKHGINEFTIKALTLLGSVSKMRQYRILHKRLSMLKTLRFSEQRISYLLEDEDYANALMLLDKFKSAVRNHSKFNCVQQFESTIASKLEGIKTSIDFGIVQCCENFNSAIYSNLQKSFKILNKADDLIETVIHFIMRFIEDRSKQILIGYVQLVTSKKCYEKNAESLIFLKTQNFEYICTLITKDIFSSCFIHLCKAMKSILMNYQLLLVWHHEEYENSETIKKVMDGRIELWQSMQSKIENYLRLCNFQYVSFDNFQGMISAVDDYITLGTEYGLKINNDLNNAVKAQSLKFIDLHHQNEILSLLALMSDESWKACPVNNDFNMYQLTEFGFLKNKNDETNNIPEINQKESLDTKLYKLINMKVTPRTGVAIIANSTLLLFRLFGKYLNLMKYFNDISFSIIKCIFQLFEVYFYFIYCKFVSNNVHHFVILPDNFRNSIKRINEETQSSGFKINEYLKDALNANDVTSNSSNLYGLGERIVACESIIFASDQLLSLNGFIQNFFVESKCEEMYEYLQMIDNVEFTRIPMYAFVAMSAFPSNNTLNEIRSINWNNILELPSAANNYTNDIIYMTDAFLTRIDSLSLSVVCVTEQVKRILSRYHYLCISSCLINGYTSIKKCTQEGRALMLLDIQVLLQKFSEKSYNFETTYLENVMKSIKAYYIPEKEMKTWIQDNKNNFSQNQLICIVSYSPLIDKKARTMLLLEIDNLYQSSKPSQAISIRTILETINQDGDSIKSNTSIHSK</sequence>
<keyword evidence="3" id="KW-0175">Coiled coil</keyword>
<keyword evidence="7" id="KW-1185">Reference proteome</keyword>
<organism evidence="6 7">
    <name type="scientific">Intoshia linei</name>
    <dbReference type="NCBI Taxonomy" id="1819745"/>
    <lineage>
        <taxon>Eukaryota</taxon>
        <taxon>Metazoa</taxon>
        <taxon>Spiralia</taxon>
        <taxon>Lophotrochozoa</taxon>
        <taxon>Mesozoa</taxon>
        <taxon>Orthonectida</taxon>
        <taxon>Rhopaluridae</taxon>
        <taxon>Intoshia</taxon>
    </lineage>
</organism>
<dbReference type="GO" id="GO:0015031">
    <property type="term" value="P:protein transport"/>
    <property type="evidence" value="ECO:0007669"/>
    <property type="project" value="UniProtKB-KW"/>
</dbReference>
<dbReference type="Pfam" id="PF10474">
    <property type="entry name" value="Syndetin_C"/>
    <property type="match status" value="1"/>
</dbReference>
<dbReference type="PANTHER" id="PTHR13258">
    <property type="entry name" value="SYNDETIN"/>
    <property type="match status" value="1"/>
</dbReference>
<protein>
    <recommendedName>
        <fullName evidence="8">Coiled-coil domain-containing protein 132</fullName>
    </recommendedName>
</protein>
<keyword evidence="1" id="KW-0813">Transport</keyword>
<dbReference type="PANTHER" id="PTHR13258:SF0">
    <property type="entry name" value="SYNDETIN"/>
    <property type="match status" value="1"/>
</dbReference>
<gene>
    <name evidence="6" type="ORF">A3Q56_07383</name>
</gene>
<evidence type="ECO:0000313" key="7">
    <source>
        <dbReference type="Proteomes" id="UP000078046"/>
    </source>
</evidence>
<dbReference type="GO" id="GO:0000149">
    <property type="term" value="F:SNARE binding"/>
    <property type="evidence" value="ECO:0007669"/>
    <property type="project" value="TreeGrafter"/>
</dbReference>
<dbReference type="EMBL" id="LWCA01001544">
    <property type="protein sequence ID" value="OAF64906.1"/>
    <property type="molecule type" value="Genomic_DNA"/>
</dbReference>
<proteinExistence type="predicted"/>
<dbReference type="GO" id="GO:0042147">
    <property type="term" value="P:retrograde transport, endosome to Golgi"/>
    <property type="evidence" value="ECO:0007669"/>
    <property type="project" value="InterPro"/>
</dbReference>
<evidence type="ECO:0000259" key="4">
    <source>
        <dbReference type="Pfam" id="PF10474"/>
    </source>
</evidence>
<dbReference type="InterPro" id="IPR019515">
    <property type="entry name" value="VPS54_N"/>
</dbReference>
<comment type="caution">
    <text evidence="6">The sequence shown here is derived from an EMBL/GenBank/DDBJ whole genome shotgun (WGS) entry which is preliminary data.</text>
</comment>
<evidence type="ECO:0000256" key="2">
    <source>
        <dbReference type="ARBA" id="ARBA00022927"/>
    </source>
</evidence>
<dbReference type="GO" id="GO:1990745">
    <property type="term" value="C:EARP complex"/>
    <property type="evidence" value="ECO:0007669"/>
    <property type="project" value="InterPro"/>
</dbReference>
<evidence type="ECO:0000259" key="5">
    <source>
        <dbReference type="Pfam" id="PF10475"/>
    </source>
</evidence>
<evidence type="ECO:0008006" key="8">
    <source>
        <dbReference type="Google" id="ProtNLM"/>
    </source>
</evidence>